<keyword evidence="2" id="KW-1185">Reference proteome</keyword>
<gene>
    <name evidence="1" type="ORF">WI372_14945</name>
</gene>
<evidence type="ECO:0008006" key="3">
    <source>
        <dbReference type="Google" id="ProtNLM"/>
    </source>
</evidence>
<reference evidence="1 2" key="1">
    <citation type="submission" date="2024-02" db="EMBL/GenBank/DDBJ databases">
        <title>A novel Gemmatimonadota bacterium.</title>
        <authorList>
            <person name="Du Z.-J."/>
            <person name="Ye Y.-Q."/>
        </authorList>
    </citation>
    <scope>NUCLEOTIDE SEQUENCE [LARGE SCALE GENOMIC DNA]</scope>
    <source>
        <strain evidence="1 2">DH-20</strain>
    </source>
</reference>
<comment type="caution">
    <text evidence="1">The sequence shown here is derived from an EMBL/GenBank/DDBJ whole genome shotgun (WGS) entry which is preliminary data.</text>
</comment>
<proteinExistence type="predicted"/>
<name>A0ABU9EC29_9BACT</name>
<evidence type="ECO:0000313" key="1">
    <source>
        <dbReference type="EMBL" id="MEK9502289.1"/>
    </source>
</evidence>
<protein>
    <recommendedName>
        <fullName evidence="3">DUF1579 domain-containing protein</fullName>
    </recommendedName>
</protein>
<accession>A0ABU9EC29</accession>
<organism evidence="1 2">
    <name type="scientific">Gaopeijia maritima</name>
    <dbReference type="NCBI Taxonomy" id="3119007"/>
    <lineage>
        <taxon>Bacteria</taxon>
        <taxon>Pseudomonadati</taxon>
        <taxon>Gemmatimonadota</taxon>
        <taxon>Longimicrobiia</taxon>
        <taxon>Gaopeijiales</taxon>
        <taxon>Gaopeijiaceae</taxon>
        <taxon>Gaopeijia</taxon>
    </lineage>
</organism>
<dbReference type="RefSeq" id="WP_405274409.1">
    <property type="nucleotide sequence ID" value="NZ_JBBHLI010000010.1"/>
</dbReference>
<dbReference type="EMBL" id="JBBHLI010000010">
    <property type="protein sequence ID" value="MEK9502289.1"/>
    <property type="molecule type" value="Genomic_DNA"/>
</dbReference>
<dbReference type="Proteomes" id="UP001484239">
    <property type="component" value="Unassembled WGS sequence"/>
</dbReference>
<evidence type="ECO:0000313" key="2">
    <source>
        <dbReference type="Proteomes" id="UP001484239"/>
    </source>
</evidence>
<sequence>MEPDSSSIVPLVRALLILGPLIIAFLPGGARGASSPPFGGLMGEWRGVGVLDGGELRLHRVWTRELGEDAISARLTASAEDGRSFEVITLYHRTGPERFRAIWTDGGSPTEEVDVVLDARSGLYSAQYMDRRADGRAGWRRWELQMTGRDSFEERVYRLDERAPVLLTRFSFTRQEQSRG</sequence>